<name>A0ABT9E825_9PROT</name>
<dbReference type="RefSeq" id="WP_305107211.1">
    <property type="nucleotide sequence ID" value="NZ_JAUTWS010000046.1"/>
</dbReference>
<dbReference type="InterPro" id="IPR023346">
    <property type="entry name" value="Lysozyme-like_dom_sf"/>
</dbReference>
<sequence>MTCLGVAGIALFRCLATDPVCLPPQYQPYRLDLAAVAEQESAFNPWALRDETTRESLFLISRDALAAEMLRRLAAGHVLGIGLFQLTGEGNWRRHGLTTIERLTDPCANMAAGAAHWVADLKAAVDQRYNSGRLDGAPAYARQVADRRARLAPLLNAPSPAATSEVATPRARATAFERAARATAFEQGRRPATSFPVPPSEAGSTGAPPQRLADRNP</sequence>
<protein>
    <submittedName>
        <fullName evidence="4">Transglycosylase SLT domain-containing protein</fullName>
    </submittedName>
</protein>
<reference evidence="4 5" key="1">
    <citation type="submission" date="2023-08" db="EMBL/GenBank/DDBJ databases">
        <title>The draft genome sequence of Paracraurococcus sp. LOR1-02.</title>
        <authorList>
            <person name="Kingkaew E."/>
            <person name="Tanasupawat S."/>
        </authorList>
    </citation>
    <scope>NUCLEOTIDE SEQUENCE [LARGE SCALE GENOMIC DNA]</scope>
    <source>
        <strain evidence="4 5">LOR1-02</strain>
    </source>
</reference>
<organism evidence="4 5">
    <name type="scientific">Paracraurococcus lichenis</name>
    <dbReference type="NCBI Taxonomy" id="3064888"/>
    <lineage>
        <taxon>Bacteria</taxon>
        <taxon>Pseudomonadati</taxon>
        <taxon>Pseudomonadota</taxon>
        <taxon>Alphaproteobacteria</taxon>
        <taxon>Acetobacterales</taxon>
        <taxon>Roseomonadaceae</taxon>
        <taxon>Paracraurococcus</taxon>
    </lineage>
</organism>
<dbReference type="Proteomes" id="UP001243009">
    <property type="component" value="Unassembled WGS sequence"/>
</dbReference>
<keyword evidence="5" id="KW-1185">Reference proteome</keyword>
<accession>A0ABT9E825</accession>
<feature type="region of interest" description="Disordered" evidence="2">
    <location>
        <begin position="178"/>
        <end position="217"/>
    </location>
</feature>
<comment type="caution">
    <text evidence="4">The sequence shown here is derived from an EMBL/GenBank/DDBJ whole genome shotgun (WGS) entry which is preliminary data.</text>
</comment>
<dbReference type="SUPFAM" id="SSF53955">
    <property type="entry name" value="Lysozyme-like"/>
    <property type="match status" value="1"/>
</dbReference>
<evidence type="ECO:0000313" key="4">
    <source>
        <dbReference type="EMBL" id="MDO9712356.1"/>
    </source>
</evidence>
<dbReference type="InterPro" id="IPR008258">
    <property type="entry name" value="Transglycosylase_SLT_dom_1"/>
</dbReference>
<gene>
    <name evidence="4" type="ORF">Q7A36_28700</name>
</gene>
<dbReference type="Pfam" id="PF01464">
    <property type="entry name" value="SLT"/>
    <property type="match status" value="1"/>
</dbReference>
<comment type="similarity">
    <text evidence="1">Belongs to the virb1 family.</text>
</comment>
<proteinExistence type="inferred from homology"/>
<dbReference type="Gene3D" id="1.10.530.10">
    <property type="match status" value="1"/>
</dbReference>
<evidence type="ECO:0000256" key="2">
    <source>
        <dbReference type="SAM" id="MobiDB-lite"/>
    </source>
</evidence>
<feature type="domain" description="Transglycosylase SLT" evidence="3">
    <location>
        <begin position="33"/>
        <end position="116"/>
    </location>
</feature>
<evidence type="ECO:0000259" key="3">
    <source>
        <dbReference type="Pfam" id="PF01464"/>
    </source>
</evidence>
<evidence type="ECO:0000313" key="5">
    <source>
        <dbReference type="Proteomes" id="UP001243009"/>
    </source>
</evidence>
<evidence type="ECO:0000256" key="1">
    <source>
        <dbReference type="ARBA" id="ARBA00009387"/>
    </source>
</evidence>
<dbReference type="EMBL" id="JAUTWS010000046">
    <property type="protein sequence ID" value="MDO9712356.1"/>
    <property type="molecule type" value="Genomic_DNA"/>
</dbReference>